<gene>
    <name evidence="11 14" type="primary">xerD</name>
    <name evidence="14" type="ORF">G3M78_10830</name>
</gene>
<dbReference type="PROSITE" id="PS51900">
    <property type="entry name" value="CB"/>
    <property type="match status" value="1"/>
</dbReference>
<evidence type="ECO:0000256" key="1">
    <source>
        <dbReference type="ARBA" id="ARBA00004496"/>
    </source>
</evidence>
<dbReference type="InterPro" id="IPR044068">
    <property type="entry name" value="CB"/>
</dbReference>
<dbReference type="GO" id="GO:0003677">
    <property type="term" value="F:DNA binding"/>
    <property type="evidence" value="ECO:0007669"/>
    <property type="project" value="UniProtKB-UniRule"/>
</dbReference>
<dbReference type="SUPFAM" id="SSF56349">
    <property type="entry name" value="DNA breaking-rejoining enzymes"/>
    <property type="match status" value="1"/>
</dbReference>
<dbReference type="GO" id="GO:0007059">
    <property type="term" value="P:chromosome segregation"/>
    <property type="evidence" value="ECO:0007669"/>
    <property type="project" value="UniProtKB-UniRule"/>
</dbReference>
<evidence type="ECO:0000256" key="4">
    <source>
        <dbReference type="ARBA" id="ARBA00022490"/>
    </source>
</evidence>
<keyword evidence="7 11" id="KW-0229">DNA integration</keyword>
<evidence type="ECO:0000256" key="9">
    <source>
        <dbReference type="ARBA" id="ARBA00023172"/>
    </source>
</evidence>
<feature type="active site" description="O-(3'-phospho-DNA)-tyrosine intermediate" evidence="11">
    <location>
        <position position="273"/>
    </location>
</feature>
<dbReference type="InterPro" id="IPR004107">
    <property type="entry name" value="Integrase_SAM-like_N"/>
</dbReference>
<protein>
    <recommendedName>
        <fullName evidence="3 11">Tyrosine recombinase XerD</fullName>
    </recommendedName>
</protein>
<dbReference type="PANTHER" id="PTHR30349:SF81">
    <property type="entry name" value="TYROSINE RECOMBINASE XERC"/>
    <property type="match status" value="1"/>
</dbReference>
<feature type="domain" description="Tyr recombinase" evidence="12">
    <location>
        <begin position="103"/>
        <end position="286"/>
    </location>
</feature>
<dbReference type="GO" id="GO:0006313">
    <property type="term" value="P:DNA transposition"/>
    <property type="evidence" value="ECO:0007669"/>
    <property type="project" value="UniProtKB-UniRule"/>
</dbReference>
<dbReference type="HAMAP" id="MF_01808">
    <property type="entry name" value="Recomb_XerC_XerD"/>
    <property type="match status" value="1"/>
</dbReference>
<name>A0A7T0C3G1_9BACT</name>
<dbReference type="Pfam" id="PF00589">
    <property type="entry name" value="Phage_integrase"/>
    <property type="match status" value="1"/>
</dbReference>
<evidence type="ECO:0000256" key="6">
    <source>
        <dbReference type="ARBA" id="ARBA00022829"/>
    </source>
</evidence>
<dbReference type="HAMAP" id="MF_01807">
    <property type="entry name" value="Recomb_XerD"/>
    <property type="match status" value="1"/>
</dbReference>
<dbReference type="InterPro" id="IPR023009">
    <property type="entry name" value="Tyrosine_recombinase_XerC/XerD"/>
</dbReference>
<evidence type="ECO:0000256" key="5">
    <source>
        <dbReference type="ARBA" id="ARBA00022618"/>
    </source>
</evidence>
<evidence type="ECO:0000256" key="11">
    <source>
        <dbReference type="HAMAP-Rule" id="MF_01807"/>
    </source>
</evidence>
<evidence type="ECO:0000313" key="14">
    <source>
        <dbReference type="EMBL" id="QPJ65859.1"/>
    </source>
</evidence>
<dbReference type="KEGG" id="nva:G3M78_10830"/>
<evidence type="ECO:0000256" key="7">
    <source>
        <dbReference type="ARBA" id="ARBA00022908"/>
    </source>
</evidence>
<feature type="active site" evidence="11">
    <location>
        <position position="241"/>
    </location>
</feature>
<comment type="similarity">
    <text evidence="2 11">Belongs to the 'phage' integrase family. XerD subfamily.</text>
</comment>
<dbReference type="Pfam" id="PF02899">
    <property type="entry name" value="Phage_int_SAM_1"/>
    <property type="match status" value="1"/>
</dbReference>
<dbReference type="EMBL" id="CP048620">
    <property type="protein sequence ID" value="QPJ65859.1"/>
    <property type="molecule type" value="Genomic_DNA"/>
</dbReference>
<evidence type="ECO:0000259" key="13">
    <source>
        <dbReference type="PROSITE" id="PS51900"/>
    </source>
</evidence>
<evidence type="ECO:0000256" key="10">
    <source>
        <dbReference type="ARBA" id="ARBA00023306"/>
    </source>
</evidence>
<evidence type="ECO:0000256" key="8">
    <source>
        <dbReference type="ARBA" id="ARBA00023125"/>
    </source>
</evidence>
<reference evidence="15" key="1">
    <citation type="submission" date="2020-02" db="EMBL/GenBank/DDBJ databases">
        <title>Genomic and physiological characterization of two novel Nitrospinaceae genera.</title>
        <authorList>
            <person name="Mueller A.J."/>
            <person name="Jung M.-Y."/>
            <person name="Strachan C.R."/>
            <person name="Herbold C.W."/>
            <person name="Kirkegaard R.H."/>
            <person name="Daims H."/>
        </authorList>
    </citation>
    <scope>NUCLEOTIDE SEQUENCE [LARGE SCALE GENOMIC DNA]</scope>
</reference>
<feature type="domain" description="Core-binding (CB)" evidence="13">
    <location>
        <begin position="1"/>
        <end position="82"/>
    </location>
</feature>
<dbReference type="AlphaFoldDB" id="A0A7T0C3G1"/>
<keyword evidence="4 11" id="KW-0963">Cytoplasm</keyword>
<dbReference type="InterPro" id="IPR011010">
    <property type="entry name" value="DNA_brk_join_enz"/>
</dbReference>
<dbReference type="NCBIfam" id="NF040815">
    <property type="entry name" value="recomb_XerA_Arch"/>
    <property type="match status" value="1"/>
</dbReference>
<evidence type="ECO:0000256" key="3">
    <source>
        <dbReference type="ARBA" id="ARBA00015810"/>
    </source>
</evidence>
<keyword evidence="5 11" id="KW-0132">Cell division</keyword>
<dbReference type="Gene3D" id="1.10.150.130">
    <property type="match status" value="1"/>
</dbReference>
<accession>A0A7T0C3G1</accession>
<evidence type="ECO:0000313" key="15">
    <source>
        <dbReference type="Proteomes" id="UP000594464"/>
    </source>
</evidence>
<dbReference type="PANTHER" id="PTHR30349">
    <property type="entry name" value="PHAGE INTEGRASE-RELATED"/>
    <property type="match status" value="1"/>
</dbReference>
<dbReference type="GO" id="GO:0009037">
    <property type="term" value="F:tyrosine-based site-specific recombinase activity"/>
    <property type="evidence" value="ECO:0007669"/>
    <property type="project" value="UniProtKB-UniRule"/>
</dbReference>
<evidence type="ECO:0000256" key="2">
    <source>
        <dbReference type="ARBA" id="ARBA00010450"/>
    </source>
</evidence>
<organism evidence="14 15">
    <name type="scientific">Candidatus Nitrohelix vancouverensis</name>
    <dbReference type="NCBI Taxonomy" id="2705534"/>
    <lineage>
        <taxon>Bacteria</taxon>
        <taxon>Pseudomonadati</taxon>
        <taxon>Nitrospinota/Tectimicrobiota group</taxon>
        <taxon>Nitrospinota</taxon>
        <taxon>Nitrospinia</taxon>
        <taxon>Nitrospinales</taxon>
        <taxon>Nitrospinaceae</taxon>
        <taxon>Candidatus Nitrohelix</taxon>
    </lineage>
</organism>
<keyword evidence="9 11" id="KW-0233">DNA recombination</keyword>
<keyword evidence="8 11" id="KW-0238">DNA-binding</keyword>
<dbReference type="InterPro" id="IPR050090">
    <property type="entry name" value="Tyrosine_recombinase_XerCD"/>
</dbReference>
<dbReference type="InterPro" id="IPR013762">
    <property type="entry name" value="Integrase-like_cat_sf"/>
</dbReference>
<proteinExistence type="inferred from homology"/>
<dbReference type="Proteomes" id="UP000594464">
    <property type="component" value="Chromosome"/>
</dbReference>
<feature type="active site" evidence="11">
    <location>
        <position position="264"/>
    </location>
</feature>
<dbReference type="InterPro" id="IPR002104">
    <property type="entry name" value="Integrase_catalytic"/>
</dbReference>
<evidence type="ECO:0000259" key="12">
    <source>
        <dbReference type="PROSITE" id="PS51898"/>
    </source>
</evidence>
<comment type="function">
    <text evidence="11">Site-specific tyrosine recombinase, which acts by catalyzing the cutting and rejoining of the recombining DNA molecules. The XerC-XerD complex is essential to convert dimers of the bacterial chromosome into monomers to permit their segregation at cell division. It also contributes to the segregational stability of plasmids.</text>
</comment>
<dbReference type="NCBIfam" id="NF001399">
    <property type="entry name" value="PRK00283.1"/>
    <property type="match status" value="1"/>
</dbReference>
<dbReference type="PROSITE" id="PS51898">
    <property type="entry name" value="TYR_RECOMBINASE"/>
    <property type="match status" value="1"/>
</dbReference>
<keyword evidence="10 11" id="KW-0131">Cell cycle</keyword>
<dbReference type="Gene3D" id="1.10.443.10">
    <property type="entry name" value="Intergrase catalytic core"/>
    <property type="match status" value="1"/>
</dbReference>
<dbReference type="InterPro" id="IPR011932">
    <property type="entry name" value="Recomb_XerD"/>
</dbReference>
<feature type="active site" evidence="11">
    <location>
        <position position="167"/>
    </location>
</feature>
<sequence length="292" mass="32992">MNSTINAFSDYLIIEKRLSANTVSAYDRDMRRLASLFKDRPLESLGTQDLRQALLAFRKSGLSSGTVARALSSMKMFYKFLKTEGEIQADPAHILESPRRGRKLPDTLSLEEVDRLLEAPDLELAPGRRDRAMLEVLYGTGLRVSELIALKRTDLDLQAGYLRTMGKGSKERVTPLGDEAVIAVDDYCKTARPALDKGKNSSFLFLTQRGKGMTRQGFWKILKSYVQKVGIRKSVSPHTLRHAFATHLLERGADLRSVQMMLGHSDISTTQIYTHILQDRIRSIHNKYHPRS</sequence>
<comment type="subunit">
    <text evidence="11">Forms a cyclic heterotetrameric complex composed of two molecules of XerC and two molecules of XerD.</text>
</comment>
<dbReference type="GO" id="GO:0005737">
    <property type="term" value="C:cytoplasm"/>
    <property type="evidence" value="ECO:0007669"/>
    <property type="project" value="UniProtKB-SubCell"/>
</dbReference>
<keyword evidence="6 11" id="KW-0159">Chromosome partition</keyword>
<feature type="active site" evidence="11">
    <location>
        <position position="238"/>
    </location>
</feature>
<feature type="active site" evidence="11">
    <location>
        <position position="143"/>
    </location>
</feature>
<dbReference type="InterPro" id="IPR010998">
    <property type="entry name" value="Integrase_recombinase_N"/>
</dbReference>
<dbReference type="CDD" id="cd00798">
    <property type="entry name" value="INT_XerDC_C"/>
    <property type="match status" value="1"/>
</dbReference>
<comment type="subcellular location">
    <subcellularLocation>
        <location evidence="1 11">Cytoplasm</location>
    </subcellularLocation>
</comment>
<dbReference type="GO" id="GO:0051301">
    <property type="term" value="P:cell division"/>
    <property type="evidence" value="ECO:0007669"/>
    <property type="project" value="UniProtKB-KW"/>
</dbReference>
<dbReference type="NCBIfam" id="TIGR02225">
    <property type="entry name" value="recomb_XerD"/>
    <property type="match status" value="1"/>
</dbReference>